<evidence type="ECO:0000256" key="1">
    <source>
        <dbReference type="ARBA" id="ARBA00006405"/>
    </source>
</evidence>
<evidence type="ECO:0000259" key="5">
    <source>
        <dbReference type="Pfam" id="PF11566"/>
    </source>
</evidence>
<organism evidence="6 7">
    <name type="scientific">Hypsibius exemplaris</name>
    <name type="common">Freshwater tardigrade</name>
    <dbReference type="NCBI Taxonomy" id="2072580"/>
    <lineage>
        <taxon>Eukaryota</taxon>
        <taxon>Metazoa</taxon>
        <taxon>Ecdysozoa</taxon>
        <taxon>Tardigrada</taxon>
        <taxon>Eutardigrada</taxon>
        <taxon>Parachela</taxon>
        <taxon>Hypsibioidea</taxon>
        <taxon>Hypsibiidae</taxon>
        <taxon>Hypsibius</taxon>
    </lineage>
</organism>
<dbReference type="PANTHER" id="PTHR13266:SF1">
    <property type="entry name" value="PROTEASOME INHIBITOR PI31 SUBUNIT"/>
    <property type="match status" value="1"/>
</dbReference>
<comment type="similarity">
    <text evidence="1">Belongs to the proteasome inhibitor PI31 family.</text>
</comment>
<evidence type="ECO:0000256" key="4">
    <source>
        <dbReference type="SAM" id="MobiDB-lite"/>
    </source>
</evidence>
<gene>
    <name evidence="6" type="ORF">BV898_00811</name>
</gene>
<dbReference type="EMBL" id="MTYJ01000003">
    <property type="protein sequence ID" value="OQV25119.1"/>
    <property type="molecule type" value="Genomic_DNA"/>
</dbReference>
<dbReference type="Gene3D" id="3.40.1000.30">
    <property type="match status" value="1"/>
</dbReference>
<evidence type="ECO:0000313" key="6">
    <source>
        <dbReference type="EMBL" id="OQV25119.1"/>
    </source>
</evidence>
<reference evidence="7" key="1">
    <citation type="submission" date="2017-01" db="EMBL/GenBank/DDBJ databases">
        <title>Comparative genomics of anhydrobiosis in the tardigrade Hypsibius dujardini.</title>
        <authorList>
            <person name="Yoshida Y."/>
            <person name="Koutsovoulos G."/>
            <person name="Laetsch D."/>
            <person name="Stevens L."/>
            <person name="Kumar S."/>
            <person name="Horikawa D."/>
            <person name="Ishino K."/>
            <person name="Komine S."/>
            <person name="Tomita M."/>
            <person name="Blaxter M."/>
            <person name="Arakawa K."/>
        </authorList>
    </citation>
    <scope>NUCLEOTIDE SEQUENCE [LARGE SCALE GENOMIC DNA]</scope>
    <source>
        <strain evidence="7">Z151</strain>
    </source>
</reference>
<comment type="caution">
    <text evidence="6">The sequence shown here is derived from an EMBL/GenBank/DDBJ whole genome shotgun (WGS) entry which is preliminary data.</text>
</comment>
<sequence length="356" mass="38294">MATSMEKPVAVSFQGIEYFWDAIKLQGQNRHEAALALLHWILVGNGYRCIGRDNQFPAARDESKLGSEKLPESWNDRSAGFYSLLYVHPNRPSNMYLIKLIPVGSTNDGAIVGQVLVFTAAEDVISFELDSHKFIPEDWKTTSSPTEFSEFKAFTEFVEKDILLKIRPKRVAQGVSSDSRDDGRGFTSSTFIGQAQPPPSRHIPFVPDIGPPPLREFVPPGGNRNPFALGSRDLDPFSGMGGNIMGPGTFQPGGFPGAGGMGGGLIRPYRYDPILPPDAGFPGGGGGFGGPWQPPRGDPLGMFPGRGNPLGASVVGIPGMGMGGVPRRAPLQPGEPDPDHERPPPNPGDDLDNMFM</sequence>
<evidence type="ECO:0000256" key="2">
    <source>
        <dbReference type="ARBA" id="ARBA00015575"/>
    </source>
</evidence>
<dbReference type="Pfam" id="PF11566">
    <property type="entry name" value="PI31_Prot_N"/>
    <property type="match status" value="1"/>
</dbReference>
<dbReference type="GO" id="GO:0000502">
    <property type="term" value="C:proteasome complex"/>
    <property type="evidence" value="ECO:0007669"/>
    <property type="project" value="UniProtKB-KW"/>
</dbReference>
<dbReference type="InterPro" id="IPR045128">
    <property type="entry name" value="PI31-like"/>
</dbReference>
<dbReference type="AlphaFoldDB" id="A0A1W0XC89"/>
<dbReference type="OrthoDB" id="68090at2759"/>
<proteinExistence type="inferred from homology"/>
<evidence type="ECO:0000313" key="7">
    <source>
        <dbReference type="Proteomes" id="UP000192578"/>
    </source>
</evidence>
<name>A0A1W0XC89_HYPEX</name>
<evidence type="ECO:0000256" key="3">
    <source>
        <dbReference type="ARBA" id="ARBA00022942"/>
    </source>
</evidence>
<accession>A0A1W0XC89</accession>
<keyword evidence="3" id="KW-0647">Proteasome</keyword>
<dbReference type="GO" id="GO:0070628">
    <property type="term" value="F:proteasome binding"/>
    <property type="evidence" value="ECO:0007669"/>
    <property type="project" value="InterPro"/>
</dbReference>
<protein>
    <recommendedName>
        <fullName evidence="2">Proteasome inhibitor PI31 subunit</fullName>
    </recommendedName>
</protein>
<dbReference type="GO" id="GO:0043161">
    <property type="term" value="P:proteasome-mediated ubiquitin-dependent protein catabolic process"/>
    <property type="evidence" value="ECO:0007669"/>
    <property type="project" value="InterPro"/>
</dbReference>
<dbReference type="InterPro" id="IPR021625">
    <property type="entry name" value="PI31_Prot_N"/>
</dbReference>
<keyword evidence="7" id="KW-1185">Reference proteome</keyword>
<dbReference type="GO" id="GO:0004866">
    <property type="term" value="F:endopeptidase inhibitor activity"/>
    <property type="evidence" value="ECO:0007669"/>
    <property type="project" value="InterPro"/>
</dbReference>
<feature type="region of interest" description="Disordered" evidence="4">
    <location>
        <begin position="315"/>
        <end position="356"/>
    </location>
</feature>
<feature type="region of interest" description="Disordered" evidence="4">
    <location>
        <begin position="174"/>
        <end position="201"/>
    </location>
</feature>
<feature type="domain" description="PI31 proteasome regulator N-terminal" evidence="5">
    <location>
        <begin position="29"/>
        <end position="106"/>
    </location>
</feature>
<dbReference type="PANTHER" id="PTHR13266">
    <property type="entry name" value="PROTEASOME INHIBITOR"/>
    <property type="match status" value="1"/>
</dbReference>
<dbReference type="Proteomes" id="UP000192578">
    <property type="component" value="Unassembled WGS sequence"/>
</dbReference>